<dbReference type="CDD" id="cd00085">
    <property type="entry name" value="HNHc"/>
    <property type="match status" value="1"/>
</dbReference>
<evidence type="ECO:0000313" key="2">
    <source>
        <dbReference type="EMBL" id="MFD1720753.1"/>
    </source>
</evidence>
<dbReference type="InterPro" id="IPR003615">
    <property type="entry name" value="HNH_nuc"/>
</dbReference>
<protein>
    <submittedName>
        <fullName evidence="2">DUF222 domain-containing protein</fullName>
    </submittedName>
</protein>
<reference evidence="3" key="1">
    <citation type="journal article" date="2019" name="Int. J. Syst. Evol. Microbiol.">
        <title>The Global Catalogue of Microorganisms (GCM) 10K type strain sequencing project: providing services to taxonomists for standard genome sequencing and annotation.</title>
        <authorList>
            <consortium name="The Broad Institute Genomics Platform"/>
            <consortium name="The Broad Institute Genome Sequencing Center for Infectious Disease"/>
            <person name="Wu L."/>
            <person name="Ma J."/>
        </authorList>
    </citation>
    <scope>NUCLEOTIDE SEQUENCE [LARGE SCALE GENOMIC DNA]</scope>
    <source>
        <strain evidence="3">CGMCC 1.12471</strain>
    </source>
</reference>
<keyword evidence="3" id="KW-1185">Reference proteome</keyword>
<dbReference type="SMART" id="SM00507">
    <property type="entry name" value="HNHc"/>
    <property type="match status" value="1"/>
</dbReference>
<gene>
    <name evidence="2" type="ORF">ACFSBI_04265</name>
</gene>
<dbReference type="Proteomes" id="UP001597347">
    <property type="component" value="Unassembled WGS sequence"/>
</dbReference>
<feature type="domain" description="HNH nuclease" evidence="1">
    <location>
        <begin position="428"/>
        <end position="484"/>
    </location>
</feature>
<dbReference type="Pfam" id="PF02720">
    <property type="entry name" value="DUF222"/>
    <property type="match status" value="1"/>
</dbReference>
<dbReference type="RefSeq" id="WP_377932369.1">
    <property type="nucleotide sequence ID" value="NZ_JBHUEA010000004.1"/>
</dbReference>
<evidence type="ECO:0000259" key="1">
    <source>
        <dbReference type="SMART" id="SM00507"/>
    </source>
</evidence>
<comment type="caution">
    <text evidence="2">The sequence shown here is derived from an EMBL/GenBank/DDBJ whole genome shotgun (WGS) entry which is preliminary data.</text>
</comment>
<organism evidence="2 3">
    <name type="scientific">Amnibacterium endophyticum</name>
    <dbReference type="NCBI Taxonomy" id="2109337"/>
    <lineage>
        <taxon>Bacteria</taxon>
        <taxon>Bacillati</taxon>
        <taxon>Actinomycetota</taxon>
        <taxon>Actinomycetes</taxon>
        <taxon>Micrococcales</taxon>
        <taxon>Microbacteriaceae</taxon>
        <taxon>Amnibacterium</taxon>
    </lineage>
</organism>
<dbReference type="InterPro" id="IPR003870">
    <property type="entry name" value="DUF222"/>
</dbReference>
<accession>A0ABW4LB32</accession>
<sequence length="536" mass="59036">MAEGSGGATVSTAPIWEPHEDERLLARRRRLFIPWAAGMPSWFLEAAMVRDRRPGDPDVHEALSRVENEPMRVWVLTELHRRRLDPAATTVRLVHLLETEVPEDVWEALEVADDSIAEPDPVLAALDEVSGHQLLLQRAEAQRVLAAVAAWRAALAEEAEPRASNTPYQRGVLADLAHRLKVAQQTARSLVHTAMDLEEALPAVWRYFRDGLTTWRVMQTVHTHLDGLDPALHPEFDAAALRKIVEVSPTGLPDALRRLRERLQASTADDRHERASARRHVAVEPAADGMAWLHAYLPAVDALALDHQLTKAAVHARGRQGETRGVGQLRADVLVDGLRQALRKPRRAGRGTLVPGRRGVEPQVCVTIPALTALGHSREPATLEGYGTIGLRTALRLAGEAKAWVRVLTDPVTGGVLALGRTRYRPSKDMRVLLRMLDGGTRGPTRPRAPGEAEVDHVVPYRQDGAGGPTEIGNLVLLTHREHRDKTDEALAYGLLPDRTALWRTPTGTTIVTRPVEPLTPTLVPPELIDPDDCPF</sequence>
<name>A0ABW4LB32_9MICO</name>
<dbReference type="EMBL" id="JBHUEA010000004">
    <property type="protein sequence ID" value="MFD1720753.1"/>
    <property type="molecule type" value="Genomic_DNA"/>
</dbReference>
<evidence type="ECO:0000313" key="3">
    <source>
        <dbReference type="Proteomes" id="UP001597347"/>
    </source>
</evidence>
<proteinExistence type="predicted"/>